<accession>A0A6J4P7X3</accession>
<gene>
    <name evidence="2" type="ORF">AVDCRST_MAG66-1653</name>
</gene>
<evidence type="ECO:0000313" key="2">
    <source>
        <dbReference type="EMBL" id="CAA9402744.1"/>
    </source>
</evidence>
<feature type="non-terminal residue" evidence="2">
    <location>
        <position position="87"/>
    </location>
</feature>
<dbReference type="GO" id="GO:0018822">
    <property type="term" value="F:nitrile hydratase activity"/>
    <property type="evidence" value="ECO:0007669"/>
    <property type="project" value="UniProtKB-EC"/>
</dbReference>
<dbReference type="EC" id="4.2.1.84" evidence="2"/>
<dbReference type="EMBL" id="CADCUS010000236">
    <property type="protein sequence ID" value="CAA9402744.1"/>
    <property type="molecule type" value="Genomic_DNA"/>
</dbReference>
<reference evidence="2" key="1">
    <citation type="submission" date="2020-02" db="EMBL/GenBank/DDBJ databases">
        <authorList>
            <person name="Meier V. D."/>
        </authorList>
    </citation>
    <scope>NUCLEOTIDE SEQUENCE</scope>
    <source>
        <strain evidence="2">AVDCRST_MAG66</strain>
    </source>
</reference>
<organism evidence="2">
    <name type="scientific">uncultured Pseudonocardia sp</name>
    <dbReference type="NCBI Taxonomy" id="211455"/>
    <lineage>
        <taxon>Bacteria</taxon>
        <taxon>Bacillati</taxon>
        <taxon>Actinomycetota</taxon>
        <taxon>Actinomycetes</taxon>
        <taxon>Pseudonocardiales</taxon>
        <taxon>Pseudonocardiaceae</taxon>
        <taxon>Pseudonocardia</taxon>
        <taxon>environmental samples</taxon>
    </lineage>
</organism>
<feature type="compositionally biased region" description="Basic residues" evidence="1">
    <location>
        <begin position="1"/>
        <end position="14"/>
    </location>
</feature>
<name>A0A6J4P7X3_9PSEU</name>
<feature type="non-terminal residue" evidence="2">
    <location>
        <position position="1"/>
    </location>
</feature>
<sequence>VTGQRRGRAVRVRPGRGGAGRAAVPGRLGGAGLRPQRRDAAAGRLRPRRVPRRDRADAARAVPRGVVLRAVAARRRDAHRGRRRRAV</sequence>
<feature type="region of interest" description="Disordered" evidence="1">
    <location>
        <begin position="1"/>
        <end position="61"/>
    </location>
</feature>
<dbReference type="AlphaFoldDB" id="A0A6J4P7X3"/>
<evidence type="ECO:0000256" key="1">
    <source>
        <dbReference type="SAM" id="MobiDB-lite"/>
    </source>
</evidence>
<proteinExistence type="predicted"/>
<keyword evidence="2" id="KW-0456">Lyase</keyword>
<protein>
    <submittedName>
        <fullName evidence="2">Nitrile hydratase beta subunit</fullName>
        <ecNumber evidence="2">4.2.1.84</ecNumber>
    </submittedName>
</protein>